<dbReference type="Gene3D" id="3.30.260.10">
    <property type="entry name" value="TCP-1-like chaperonin intermediate domain"/>
    <property type="match status" value="1"/>
</dbReference>
<name>A0AAW1VIG2_RUBAR</name>
<accession>A0AAW1VIG2</accession>
<feature type="compositionally biased region" description="Acidic residues" evidence="1">
    <location>
        <begin position="32"/>
        <end position="43"/>
    </location>
</feature>
<organism evidence="2 3">
    <name type="scientific">Rubus argutus</name>
    <name type="common">Southern blackberry</name>
    <dbReference type="NCBI Taxonomy" id="59490"/>
    <lineage>
        <taxon>Eukaryota</taxon>
        <taxon>Viridiplantae</taxon>
        <taxon>Streptophyta</taxon>
        <taxon>Embryophyta</taxon>
        <taxon>Tracheophyta</taxon>
        <taxon>Spermatophyta</taxon>
        <taxon>Magnoliopsida</taxon>
        <taxon>eudicotyledons</taxon>
        <taxon>Gunneridae</taxon>
        <taxon>Pentapetalae</taxon>
        <taxon>rosids</taxon>
        <taxon>fabids</taxon>
        <taxon>Rosales</taxon>
        <taxon>Rosaceae</taxon>
        <taxon>Rosoideae</taxon>
        <taxon>Rosoideae incertae sedis</taxon>
        <taxon>Rubus</taxon>
    </lineage>
</organism>
<protein>
    <submittedName>
        <fullName evidence="2">Uncharacterized protein</fullName>
    </submittedName>
</protein>
<evidence type="ECO:0000313" key="3">
    <source>
        <dbReference type="Proteomes" id="UP001457282"/>
    </source>
</evidence>
<dbReference type="Proteomes" id="UP001457282">
    <property type="component" value="Unassembled WGS sequence"/>
</dbReference>
<gene>
    <name evidence="2" type="ORF">M0R45_001073</name>
</gene>
<evidence type="ECO:0000313" key="2">
    <source>
        <dbReference type="EMBL" id="KAK9903651.1"/>
    </source>
</evidence>
<comment type="caution">
    <text evidence="2">The sequence shown here is derived from an EMBL/GenBank/DDBJ whole genome shotgun (WGS) entry which is preliminary data.</text>
</comment>
<dbReference type="PANTHER" id="PTHR35474:SF1">
    <property type="entry name" value="ATP PHOSPHORIBOSYLTRANSFERASE REGULATORY SUBUNIT"/>
    <property type="match status" value="1"/>
</dbReference>
<keyword evidence="3" id="KW-1185">Reference proteome</keyword>
<proteinExistence type="predicted"/>
<feature type="region of interest" description="Disordered" evidence="1">
    <location>
        <begin position="1"/>
        <end position="43"/>
    </location>
</feature>
<reference evidence="2 3" key="1">
    <citation type="journal article" date="2023" name="G3 (Bethesda)">
        <title>A chromosome-length genome assembly and annotation of blackberry (Rubus argutus, cv. 'Hillquist').</title>
        <authorList>
            <person name="Bruna T."/>
            <person name="Aryal R."/>
            <person name="Dudchenko O."/>
            <person name="Sargent D.J."/>
            <person name="Mead D."/>
            <person name="Buti M."/>
            <person name="Cavallini A."/>
            <person name="Hytonen T."/>
            <person name="Andres J."/>
            <person name="Pham M."/>
            <person name="Weisz D."/>
            <person name="Mascagni F."/>
            <person name="Usai G."/>
            <person name="Natali L."/>
            <person name="Bassil N."/>
            <person name="Fernandez G.E."/>
            <person name="Lomsadze A."/>
            <person name="Armour M."/>
            <person name="Olukolu B."/>
            <person name="Poorten T."/>
            <person name="Britton C."/>
            <person name="Davik J."/>
            <person name="Ashrafi H."/>
            <person name="Aiden E.L."/>
            <person name="Borodovsky M."/>
            <person name="Worthington M."/>
        </authorList>
    </citation>
    <scope>NUCLEOTIDE SEQUENCE [LARGE SCALE GENOMIC DNA]</scope>
    <source>
        <strain evidence="2">PI 553951</strain>
    </source>
</reference>
<dbReference type="GO" id="GO:0010100">
    <property type="term" value="P:negative regulation of photomorphogenesis"/>
    <property type="evidence" value="ECO:0007669"/>
    <property type="project" value="InterPro"/>
</dbReference>
<evidence type="ECO:0000256" key="1">
    <source>
        <dbReference type="SAM" id="MobiDB-lite"/>
    </source>
</evidence>
<dbReference type="InterPro" id="IPR039324">
    <property type="entry name" value="SHW1"/>
</dbReference>
<dbReference type="PANTHER" id="PTHR35474">
    <property type="entry name" value="ATP PHOSPHORIBOSYLTRANSFERASE REGULATORY SUBUNIT"/>
    <property type="match status" value="1"/>
</dbReference>
<dbReference type="AlphaFoldDB" id="A0AAW1VIG2"/>
<dbReference type="EMBL" id="JBEDUW010000221">
    <property type="protein sequence ID" value="KAK9903651.1"/>
    <property type="molecule type" value="Genomic_DNA"/>
</dbReference>
<sequence length="150" mass="17316">MMSEWGGGDNFVDDPRHRSRSISSEIDRPYSLEDDDDDDDEEDKSLDMLVRVVQNVFKKVSKLARRTVPNLHPHQGGEFLKEAKPFIEDRVQSLEEKKELLRNCSPTTLIGEEKEFFAKMVVDVVIAIGDDDHLNMIRIYKLGKILAWLI</sequence>
<dbReference type="GO" id="GO:0009787">
    <property type="term" value="P:regulation of abscisic acid-activated signaling pathway"/>
    <property type="evidence" value="ECO:0007669"/>
    <property type="project" value="InterPro"/>
</dbReference>
<dbReference type="InterPro" id="IPR027410">
    <property type="entry name" value="TCP-1-like_intermed_sf"/>
</dbReference>